<dbReference type="AlphaFoldDB" id="A0A853JBS3"/>
<comment type="caution">
    <text evidence="2">The sequence shown here is derived from an EMBL/GenBank/DDBJ whole genome shotgun (WGS) entry which is preliminary data.</text>
</comment>
<protein>
    <submittedName>
        <fullName evidence="2">Uncharacterized protein</fullName>
    </submittedName>
</protein>
<feature type="transmembrane region" description="Helical" evidence="1">
    <location>
        <begin position="66"/>
        <end position="89"/>
    </location>
</feature>
<keyword evidence="1" id="KW-1133">Transmembrane helix</keyword>
<proteinExistence type="predicted"/>
<evidence type="ECO:0000256" key="1">
    <source>
        <dbReference type="SAM" id="Phobius"/>
    </source>
</evidence>
<sequence length="137" mass="14256">MRKRSAPASPWFAFVLLLLGTAGCAALWIMLATATGRQSSWMAVVAALDAALLLRMARVPAGAARALWGVLAAAVTILLANWFIAAAHLGKMFGLLPWASALKLGAGHAWTLSRLANDPVEIAWLGAGLVIAAVASR</sequence>
<accession>A0A853JBS3</accession>
<reference evidence="2 3" key="1">
    <citation type="submission" date="2020-07" db="EMBL/GenBank/DDBJ databases">
        <title>Luteimonas sp. SJ-92.</title>
        <authorList>
            <person name="Huang X.-X."/>
            <person name="Xu L."/>
            <person name="Sun J.-Q."/>
        </authorList>
    </citation>
    <scope>NUCLEOTIDE SEQUENCE [LARGE SCALE GENOMIC DNA]</scope>
    <source>
        <strain evidence="2 3">SJ-92</strain>
    </source>
</reference>
<dbReference type="Proteomes" id="UP000578091">
    <property type="component" value="Unassembled WGS sequence"/>
</dbReference>
<keyword evidence="1" id="KW-0812">Transmembrane</keyword>
<keyword evidence="3" id="KW-1185">Reference proteome</keyword>
<dbReference type="EMBL" id="JACCKA010000060">
    <property type="protein sequence ID" value="NZA26671.1"/>
    <property type="molecule type" value="Genomic_DNA"/>
</dbReference>
<organism evidence="2 3">
    <name type="scientific">Luteimonas salinisoli</name>
    <dbReference type="NCBI Taxonomy" id="2752307"/>
    <lineage>
        <taxon>Bacteria</taxon>
        <taxon>Pseudomonadati</taxon>
        <taxon>Pseudomonadota</taxon>
        <taxon>Gammaproteobacteria</taxon>
        <taxon>Lysobacterales</taxon>
        <taxon>Lysobacteraceae</taxon>
        <taxon>Luteimonas</taxon>
    </lineage>
</organism>
<gene>
    <name evidence="2" type="ORF">H0E84_09760</name>
</gene>
<feature type="transmembrane region" description="Helical" evidence="1">
    <location>
        <begin position="12"/>
        <end position="32"/>
    </location>
</feature>
<keyword evidence="1" id="KW-0472">Membrane</keyword>
<evidence type="ECO:0000313" key="3">
    <source>
        <dbReference type="Proteomes" id="UP000578091"/>
    </source>
</evidence>
<name>A0A853JBS3_9GAMM</name>
<evidence type="ECO:0000313" key="2">
    <source>
        <dbReference type="EMBL" id="NZA26671.1"/>
    </source>
</evidence>
<dbReference type="PROSITE" id="PS51257">
    <property type="entry name" value="PROKAR_LIPOPROTEIN"/>
    <property type="match status" value="1"/>
</dbReference>
<dbReference type="RefSeq" id="WP_180678461.1">
    <property type="nucleotide sequence ID" value="NZ_JACCKA010000060.1"/>
</dbReference>